<dbReference type="EMBL" id="FTNY01000007">
    <property type="protein sequence ID" value="SIS49771.1"/>
    <property type="molecule type" value="Genomic_DNA"/>
</dbReference>
<proteinExistence type="predicted"/>
<keyword evidence="3" id="KW-1185">Reference proteome</keyword>
<evidence type="ECO:0000313" key="3">
    <source>
        <dbReference type="Proteomes" id="UP000186373"/>
    </source>
</evidence>
<gene>
    <name evidence="2" type="ORF">SAMN05421639_1079</name>
</gene>
<organism evidence="2 3">
    <name type="scientific">Chryseobacterium shigense</name>
    <dbReference type="NCBI Taxonomy" id="297244"/>
    <lineage>
        <taxon>Bacteria</taxon>
        <taxon>Pseudomonadati</taxon>
        <taxon>Bacteroidota</taxon>
        <taxon>Flavobacteriia</taxon>
        <taxon>Flavobacteriales</taxon>
        <taxon>Weeksellaceae</taxon>
        <taxon>Chryseobacterium group</taxon>
        <taxon>Chryseobacterium</taxon>
    </lineage>
</organism>
<name>A0A1N7JKH8_9FLAO</name>
<accession>A0A1N7JKH8</accession>
<evidence type="ECO:0000313" key="2">
    <source>
        <dbReference type="EMBL" id="SIS49771.1"/>
    </source>
</evidence>
<protein>
    <submittedName>
        <fullName evidence="2">Uncharacterized protein</fullName>
    </submittedName>
</protein>
<keyword evidence="1" id="KW-0812">Transmembrane</keyword>
<dbReference type="AlphaFoldDB" id="A0A1N7JKH8"/>
<keyword evidence="1" id="KW-0472">Membrane</keyword>
<reference evidence="3" key="1">
    <citation type="submission" date="2017-01" db="EMBL/GenBank/DDBJ databases">
        <authorList>
            <person name="Varghese N."/>
            <person name="Submissions S."/>
        </authorList>
    </citation>
    <scope>NUCLEOTIDE SEQUENCE [LARGE SCALE GENOMIC DNA]</scope>
    <source>
        <strain evidence="3">DSM 17126</strain>
    </source>
</reference>
<dbReference type="Proteomes" id="UP000186373">
    <property type="component" value="Unassembled WGS sequence"/>
</dbReference>
<keyword evidence="1" id="KW-1133">Transmembrane helix</keyword>
<feature type="transmembrane region" description="Helical" evidence="1">
    <location>
        <begin position="20"/>
        <end position="41"/>
    </location>
</feature>
<evidence type="ECO:0000256" key="1">
    <source>
        <dbReference type="SAM" id="Phobius"/>
    </source>
</evidence>
<sequence>MMSDNQLIKGFTGAFTWENIGQQIANGLISGGAGFAMGMLLDGLFAKKENMGDMFQKFADQIVERLSVKMREIVDTAFFKDNMQELINRSRSLETQYRAYLLVEEQNLLDDMEEDSFEINQKAMSLQMPAIGIFCIQKVIQIAIFEEKKKFNAKYQQLIEVEINDADKYIQDMHRLAIQKIDSAFVYDHKSQYGMDGEMEASWGNVYYEGKLLGVVDKLGKDGNPLNSDGKSLGTYKFEKYQQLEKDIINPARLIINKLKENIVK</sequence>